<feature type="compositionally biased region" description="Polar residues" evidence="1">
    <location>
        <begin position="1"/>
        <end position="10"/>
    </location>
</feature>
<dbReference type="AlphaFoldDB" id="A0A9Q1Q4C9"/>
<evidence type="ECO:0000313" key="2">
    <source>
        <dbReference type="EMBL" id="KAJ8428579.1"/>
    </source>
</evidence>
<keyword evidence="3" id="KW-1185">Reference proteome</keyword>
<proteinExistence type="predicted"/>
<feature type="region of interest" description="Disordered" evidence="1">
    <location>
        <begin position="1"/>
        <end position="22"/>
    </location>
</feature>
<organism evidence="2 3">
    <name type="scientific">Carnegiea gigantea</name>
    <dbReference type="NCBI Taxonomy" id="171969"/>
    <lineage>
        <taxon>Eukaryota</taxon>
        <taxon>Viridiplantae</taxon>
        <taxon>Streptophyta</taxon>
        <taxon>Embryophyta</taxon>
        <taxon>Tracheophyta</taxon>
        <taxon>Spermatophyta</taxon>
        <taxon>Magnoliopsida</taxon>
        <taxon>eudicotyledons</taxon>
        <taxon>Gunneridae</taxon>
        <taxon>Pentapetalae</taxon>
        <taxon>Caryophyllales</taxon>
        <taxon>Cactineae</taxon>
        <taxon>Cactaceae</taxon>
        <taxon>Cactoideae</taxon>
        <taxon>Echinocereeae</taxon>
        <taxon>Carnegiea</taxon>
    </lineage>
</organism>
<comment type="caution">
    <text evidence="2">The sequence shown here is derived from an EMBL/GenBank/DDBJ whole genome shotgun (WGS) entry which is preliminary data.</text>
</comment>
<evidence type="ECO:0000256" key="1">
    <source>
        <dbReference type="SAM" id="MobiDB-lite"/>
    </source>
</evidence>
<dbReference type="Proteomes" id="UP001153076">
    <property type="component" value="Unassembled WGS sequence"/>
</dbReference>
<protein>
    <submittedName>
        <fullName evidence="2">Uncharacterized protein</fullName>
    </submittedName>
</protein>
<name>A0A9Q1Q4C9_9CARY</name>
<dbReference type="EMBL" id="JAKOGI010000992">
    <property type="protein sequence ID" value="KAJ8428579.1"/>
    <property type="molecule type" value="Genomic_DNA"/>
</dbReference>
<gene>
    <name evidence="2" type="ORF">Cgig2_031373</name>
</gene>
<accession>A0A9Q1Q4C9</accession>
<evidence type="ECO:0000313" key="3">
    <source>
        <dbReference type="Proteomes" id="UP001153076"/>
    </source>
</evidence>
<sequence length="299" mass="33287">MATCSSSTENGPPGSDGANDHDLANFSTIIPWPRLGYSPRVPLVVWHGLGWETPIPCKRPRHAPRPLCLSRREPLHSKGWEQTLQPCQAHPRPVVACANPGKERSMIPREASCRVEPTMEPVGRKKSVNTFHSGKATRKDKSRVSSPNLLGLHLHAPVPNVLVNLLGLSSNLLCRGIPELKGRQLRSYKIKESKAPYHRICSTFAQNRPGTVILSNIEVEVAGHLFLSLSCLLKRIRDWLPIVPIGQISLTHFVAHEKEVVFSIFNLALLLDGHHKNPFYYSNNPTQGPRSCWEPFGSN</sequence>
<reference evidence="2" key="1">
    <citation type="submission" date="2022-04" db="EMBL/GenBank/DDBJ databases">
        <title>Carnegiea gigantea Genome sequencing and assembly v2.</title>
        <authorList>
            <person name="Copetti D."/>
            <person name="Sanderson M.J."/>
            <person name="Burquez A."/>
            <person name="Wojciechowski M.F."/>
        </authorList>
    </citation>
    <scope>NUCLEOTIDE SEQUENCE</scope>
    <source>
        <strain evidence="2">SGP5-SGP5p</strain>
        <tissue evidence="2">Aerial part</tissue>
    </source>
</reference>